<evidence type="ECO:0000313" key="1">
    <source>
        <dbReference type="EMBL" id="ADW71373.1"/>
    </source>
</evidence>
<accession>E8X7D9</accession>
<dbReference type="RefSeq" id="WP_013573092.1">
    <property type="nucleotide sequence ID" value="NC_015058.1"/>
</dbReference>
<dbReference type="Gene3D" id="3.40.50.10600">
    <property type="entry name" value="SpoIIaa-like domains"/>
    <property type="match status" value="1"/>
</dbReference>
<reference evidence="2" key="1">
    <citation type="submission" date="2011-01" db="EMBL/GenBank/DDBJ databases">
        <title>Complete sequence of plasmid3 of Acidobacterium sp. MP5ACTX9.</title>
        <authorList>
            <consortium name="US DOE Joint Genome Institute"/>
            <person name="Lucas S."/>
            <person name="Copeland A."/>
            <person name="Lapidus A."/>
            <person name="Cheng J.-F."/>
            <person name="Goodwin L."/>
            <person name="Pitluck S."/>
            <person name="Teshima H."/>
            <person name="Detter J.C."/>
            <person name="Han C."/>
            <person name="Tapia R."/>
            <person name="Land M."/>
            <person name="Hauser L."/>
            <person name="Kyrpides N."/>
            <person name="Ivanova N."/>
            <person name="Ovchinnikova G."/>
            <person name="Pagani I."/>
            <person name="Rawat S.R."/>
            <person name="Mannisto M."/>
            <person name="Haggblom M.M."/>
            <person name="Woyke T."/>
        </authorList>
    </citation>
    <scope>NUCLEOTIDE SEQUENCE [LARGE SCALE GENOMIC DNA]</scope>
    <source>
        <strain evidence="2">MP5ACTX9</strain>
        <plasmid evidence="2">Plasmid pACIX903</plasmid>
    </source>
</reference>
<proteinExistence type="predicted"/>
<dbReference type="KEGG" id="acm:AciX9_4425"/>
<evidence type="ECO:0000313" key="2">
    <source>
        <dbReference type="Proteomes" id="UP000000343"/>
    </source>
</evidence>
<dbReference type="AlphaFoldDB" id="E8X7D9"/>
<sequence length="150" mass="17162">MIERLKESGGPAFGFKVIGELTTSDIAAICQQIDFAIDERRKPIGILADLTGMLGSGWGARWDEMRFLQRHTAHISRMAVVSDNRWEEVAEMIVVATAVLQAETLYFHSSEMIQAWRWAKMTKFDEREPVRIMYPGTGLFKDYTPEFTEL</sequence>
<keyword evidence="1" id="KW-0614">Plasmid</keyword>
<dbReference type="InterPro" id="IPR036513">
    <property type="entry name" value="STAS_dom_sf"/>
</dbReference>
<dbReference type="Pfam" id="PF11964">
    <property type="entry name" value="SpoIIAA-like"/>
    <property type="match status" value="1"/>
</dbReference>
<dbReference type="Proteomes" id="UP000000343">
    <property type="component" value="Plasmid pACIX903"/>
</dbReference>
<keyword evidence="2" id="KW-1185">Reference proteome</keyword>
<geneLocation type="plasmid" evidence="1 2">
    <name>pACIX903</name>
</geneLocation>
<dbReference type="HOGENOM" id="CLU_137390_3_1_0"/>
<protein>
    <recommendedName>
        <fullName evidence="3">STAS/SEC14 domain-containing protein</fullName>
    </recommendedName>
</protein>
<dbReference type="InterPro" id="IPR038396">
    <property type="entry name" value="SpoIIAA-like_sf"/>
</dbReference>
<name>E8X7D9_GRATM</name>
<evidence type="ECO:0008006" key="3">
    <source>
        <dbReference type="Google" id="ProtNLM"/>
    </source>
</evidence>
<dbReference type="EMBL" id="CP002483">
    <property type="protein sequence ID" value="ADW71373.1"/>
    <property type="molecule type" value="Genomic_DNA"/>
</dbReference>
<dbReference type="InterPro" id="IPR021866">
    <property type="entry name" value="SpoIIAA-like"/>
</dbReference>
<gene>
    <name evidence="1" type="ordered locus">AciX9_4425</name>
</gene>
<organism evidence="2">
    <name type="scientific">Granulicella tundricola (strain ATCC BAA-1859 / DSM 23138 / MP5ACTX9)</name>
    <dbReference type="NCBI Taxonomy" id="1198114"/>
    <lineage>
        <taxon>Bacteria</taxon>
        <taxon>Pseudomonadati</taxon>
        <taxon>Acidobacteriota</taxon>
        <taxon>Terriglobia</taxon>
        <taxon>Terriglobales</taxon>
        <taxon>Acidobacteriaceae</taxon>
        <taxon>Granulicella</taxon>
    </lineage>
</organism>
<dbReference type="OrthoDB" id="119342at2"/>
<dbReference type="SUPFAM" id="SSF52091">
    <property type="entry name" value="SpoIIaa-like"/>
    <property type="match status" value="1"/>
</dbReference>